<keyword evidence="6" id="KW-0378">Hydrolase</keyword>
<dbReference type="CDD" id="cd01647">
    <property type="entry name" value="RT_LTR"/>
    <property type="match status" value="1"/>
</dbReference>
<feature type="region of interest" description="Disordered" evidence="9">
    <location>
        <begin position="231"/>
        <end position="302"/>
    </location>
</feature>
<dbReference type="AlphaFoldDB" id="A0A2Z6N9Q2"/>
<dbReference type="PANTHER" id="PTHR37984:SF5">
    <property type="entry name" value="PROTEIN NYNRIN-LIKE"/>
    <property type="match status" value="1"/>
</dbReference>
<evidence type="ECO:0000313" key="12">
    <source>
        <dbReference type="Proteomes" id="UP000242715"/>
    </source>
</evidence>
<dbReference type="SUPFAM" id="SSF53098">
    <property type="entry name" value="Ribonuclease H-like"/>
    <property type="match status" value="1"/>
</dbReference>
<proteinExistence type="predicted"/>
<dbReference type="GO" id="GO:0008233">
    <property type="term" value="F:peptidase activity"/>
    <property type="evidence" value="ECO:0007669"/>
    <property type="project" value="UniProtKB-KW"/>
</dbReference>
<dbReference type="Pfam" id="PF17921">
    <property type="entry name" value="Integrase_H2C2"/>
    <property type="match status" value="1"/>
</dbReference>
<dbReference type="FunFam" id="3.30.70.270:FF:000020">
    <property type="entry name" value="Transposon Tf2-6 polyprotein-like Protein"/>
    <property type="match status" value="1"/>
</dbReference>
<keyword evidence="2" id="KW-0808">Transferase</keyword>
<evidence type="ECO:0000256" key="3">
    <source>
        <dbReference type="ARBA" id="ARBA00022695"/>
    </source>
</evidence>
<dbReference type="Pfam" id="PF03732">
    <property type="entry name" value="Retrotrans_gag"/>
    <property type="match status" value="1"/>
</dbReference>
<keyword evidence="1" id="KW-0645">Protease</keyword>
<dbReference type="Gene3D" id="3.30.420.10">
    <property type="entry name" value="Ribonuclease H-like superfamily/Ribonuclease H"/>
    <property type="match status" value="1"/>
</dbReference>
<dbReference type="Proteomes" id="UP000242715">
    <property type="component" value="Unassembled WGS sequence"/>
</dbReference>
<keyword evidence="8" id="KW-0511">Multifunctional enzyme</keyword>
<dbReference type="InterPro" id="IPR050951">
    <property type="entry name" value="Retrovirus_Pol_polyprotein"/>
</dbReference>
<evidence type="ECO:0000313" key="11">
    <source>
        <dbReference type="EMBL" id="GAU28429.1"/>
    </source>
</evidence>
<dbReference type="GO" id="GO:0004519">
    <property type="term" value="F:endonuclease activity"/>
    <property type="evidence" value="ECO:0007669"/>
    <property type="project" value="UniProtKB-KW"/>
</dbReference>
<dbReference type="Gene3D" id="3.30.70.270">
    <property type="match status" value="2"/>
</dbReference>
<dbReference type="GO" id="GO:0006508">
    <property type="term" value="P:proteolysis"/>
    <property type="evidence" value="ECO:0007669"/>
    <property type="project" value="UniProtKB-KW"/>
</dbReference>
<evidence type="ECO:0000256" key="6">
    <source>
        <dbReference type="ARBA" id="ARBA00022801"/>
    </source>
</evidence>
<dbReference type="InterPro" id="IPR012337">
    <property type="entry name" value="RNaseH-like_sf"/>
</dbReference>
<dbReference type="GO" id="GO:0003676">
    <property type="term" value="F:nucleic acid binding"/>
    <property type="evidence" value="ECO:0007669"/>
    <property type="project" value="InterPro"/>
</dbReference>
<reference evidence="12" key="1">
    <citation type="journal article" date="2017" name="Front. Plant Sci.">
        <title>Climate Clever Clovers: New Paradigm to Reduce the Environmental Footprint of Ruminants by Breeding Low Methanogenic Forages Utilizing Haplotype Variation.</title>
        <authorList>
            <person name="Kaur P."/>
            <person name="Appels R."/>
            <person name="Bayer P.E."/>
            <person name="Keeble-Gagnere G."/>
            <person name="Wang J."/>
            <person name="Hirakawa H."/>
            <person name="Shirasawa K."/>
            <person name="Vercoe P."/>
            <person name="Stefanova K."/>
            <person name="Durmic Z."/>
            <person name="Nichols P."/>
            <person name="Revell C."/>
            <person name="Isobe S.N."/>
            <person name="Edwards D."/>
            <person name="Erskine W."/>
        </authorList>
    </citation>
    <scope>NUCLEOTIDE SEQUENCE [LARGE SCALE GENOMIC DNA]</scope>
    <source>
        <strain evidence="12">cv. Daliak</strain>
    </source>
</reference>
<dbReference type="Gene3D" id="1.10.340.70">
    <property type="match status" value="1"/>
</dbReference>
<dbReference type="InterPro" id="IPR043502">
    <property type="entry name" value="DNA/RNA_pol_sf"/>
</dbReference>
<sequence length="1095" mass="125098">MPPKKVNITEFRRIDAKVAALEGKMSEMKSTLIDVQNAVKTNHENLMAMFQKCFSKTLSEEEGSASQAKKGLSGKFAEPEVMEIEGSRFHNLRDDVLAEFRRSIKKVELPAFDGEESSWMDLASRGVLQDDECLSWTQLKEVLLCRYGGHGDGDVYEQLTDLKHDGTIEEYITEFEYLTAQIPKLPDKQFIGYFLHGLKYEIRGRVRSFAAMGDLSRSRLLQVTRAVEKEVKGGNGSGLTRNPRFGNGSHRPGSQNTGRGNTYWVMVRGRDNGPSRGARSNKVGPISDGLTQNERPRHGSRDRGFSRLTYLELLERKQKGLCFKCGKPFGPMHQCPEKQLRVLAVDEDGEDDTEGQILAVEVDEAEEEEGELSLLQFDHMAKDTPQTMRFRGEIQGVPILADMHLFELGGMDVVLGVEWLKTVGDTIMNWKKKVMSFWSNKKWVTLQGVGGGREYMETLQSTVNPTDRAGQIATGVYLSLRGTSRSSPAREREHVINLVEGQGAVNVRPYRYPHHHKVEIEKQIKEMLAFGIIRHNTSSFSSPVILVKKKDSTWRMCIDYRALNKVTIPDKFPIPIIEELLDELHGARFYSKLDLKSGYHQVRVKEEDVHKTAFRTHEGHYEFLVMPFGLMNAPSTFQSLMNEVFRPLLRKCVLVVFDDILVYSADWSSHIKNLKKGVVVDPNKVASVMQWPVPRNVKGVRGFLGLTGYYRKFIKFYGRIAKPLTELTKKDSFKWNDEAQKAFDELKLKLTTAPVLALPDFNKTFVIECNASELMAIGLAIQHWRPYLLGRKFVFSTDQRSLKQLLQQRISTAEQQNWAAKLLGNDFEIIYKQGKMNKGVDALSRINEGAELNSITTFIQWDQRQLMKEEIQNDEELRKIIADLSQDPTSRPGFMYKQGVLLYDGRLVMSRKSTIIPMLLKEFHDTPLGGHSRLYKTYRRLAANVYWLGMKNRVQEYVRSCDICQRQKYLTSSPGSLMQPLPIPERIWEDISMDFITGLPKSKGYEAIYIVVDRLSKYCHFIPLKHPYTARRRGGGIDRNMDSNNSHVPEQLIHHTTSGPKPWLFPEGVEMEIEAKLLFCHEVAEKEEIHLASTF</sequence>
<dbReference type="InterPro" id="IPR041577">
    <property type="entry name" value="RT_RNaseH_2"/>
</dbReference>
<gene>
    <name evidence="11" type="ORF">TSUD_54810</name>
</gene>
<dbReference type="EMBL" id="DF973372">
    <property type="protein sequence ID" value="GAU28429.1"/>
    <property type="molecule type" value="Genomic_DNA"/>
</dbReference>
<feature type="domain" description="Reverse transcriptase" evidence="10">
    <location>
        <begin position="528"/>
        <end position="708"/>
    </location>
</feature>
<evidence type="ECO:0000256" key="7">
    <source>
        <dbReference type="ARBA" id="ARBA00022918"/>
    </source>
</evidence>
<dbReference type="InterPro" id="IPR043128">
    <property type="entry name" value="Rev_trsase/Diguanyl_cyclase"/>
</dbReference>
<dbReference type="GO" id="GO:0003964">
    <property type="term" value="F:RNA-directed DNA polymerase activity"/>
    <property type="evidence" value="ECO:0007669"/>
    <property type="project" value="UniProtKB-KW"/>
</dbReference>
<keyword evidence="7" id="KW-0695">RNA-directed DNA polymerase</keyword>
<dbReference type="PROSITE" id="PS50878">
    <property type="entry name" value="RT_POL"/>
    <property type="match status" value="1"/>
</dbReference>
<keyword evidence="4" id="KW-0540">Nuclease</keyword>
<protein>
    <recommendedName>
        <fullName evidence="10">Reverse transcriptase domain-containing protein</fullName>
    </recommendedName>
</protein>
<organism evidence="11 12">
    <name type="scientific">Trifolium subterraneum</name>
    <name type="common">Subterranean clover</name>
    <dbReference type="NCBI Taxonomy" id="3900"/>
    <lineage>
        <taxon>Eukaryota</taxon>
        <taxon>Viridiplantae</taxon>
        <taxon>Streptophyta</taxon>
        <taxon>Embryophyta</taxon>
        <taxon>Tracheophyta</taxon>
        <taxon>Spermatophyta</taxon>
        <taxon>Magnoliopsida</taxon>
        <taxon>eudicotyledons</taxon>
        <taxon>Gunneridae</taxon>
        <taxon>Pentapetalae</taxon>
        <taxon>rosids</taxon>
        <taxon>fabids</taxon>
        <taxon>Fabales</taxon>
        <taxon>Fabaceae</taxon>
        <taxon>Papilionoideae</taxon>
        <taxon>50 kb inversion clade</taxon>
        <taxon>NPAAA clade</taxon>
        <taxon>Hologalegina</taxon>
        <taxon>IRL clade</taxon>
        <taxon>Trifolieae</taxon>
        <taxon>Trifolium</taxon>
    </lineage>
</organism>
<dbReference type="OrthoDB" id="117622at2759"/>
<dbReference type="SUPFAM" id="SSF56672">
    <property type="entry name" value="DNA/RNA polymerases"/>
    <property type="match status" value="1"/>
</dbReference>
<dbReference type="Gene3D" id="3.10.10.10">
    <property type="entry name" value="HIV Type 1 Reverse Transcriptase, subunit A, domain 1"/>
    <property type="match status" value="1"/>
</dbReference>
<dbReference type="PANTHER" id="PTHR37984">
    <property type="entry name" value="PROTEIN CBG26694"/>
    <property type="match status" value="1"/>
</dbReference>
<dbReference type="InterPro" id="IPR005162">
    <property type="entry name" value="Retrotrans_gag_dom"/>
</dbReference>
<dbReference type="Pfam" id="PF17919">
    <property type="entry name" value="RT_RNaseH_2"/>
    <property type="match status" value="1"/>
</dbReference>
<dbReference type="InterPro" id="IPR000477">
    <property type="entry name" value="RT_dom"/>
</dbReference>
<evidence type="ECO:0000256" key="2">
    <source>
        <dbReference type="ARBA" id="ARBA00022679"/>
    </source>
</evidence>
<keyword evidence="5" id="KW-0255">Endonuclease</keyword>
<evidence type="ECO:0000256" key="9">
    <source>
        <dbReference type="SAM" id="MobiDB-lite"/>
    </source>
</evidence>
<evidence type="ECO:0000256" key="8">
    <source>
        <dbReference type="ARBA" id="ARBA00023268"/>
    </source>
</evidence>
<accession>A0A2Z6N9Q2</accession>
<dbReference type="InterPro" id="IPR041588">
    <property type="entry name" value="Integrase_H2C2"/>
</dbReference>
<evidence type="ECO:0000256" key="4">
    <source>
        <dbReference type="ARBA" id="ARBA00022722"/>
    </source>
</evidence>
<dbReference type="InterPro" id="IPR036397">
    <property type="entry name" value="RNaseH_sf"/>
</dbReference>
<name>A0A2Z6N9Q2_TRISU</name>
<dbReference type="Pfam" id="PF00078">
    <property type="entry name" value="RVT_1"/>
    <property type="match status" value="1"/>
</dbReference>
<evidence type="ECO:0000256" key="5">
    <source>
        <dbReference type="ARBA" id="ARBA00022759"/>
    </source>
</evidence>
<dbReference type="FunFam" id="3.10.10.10:FF:000007">
    <property type="entry name" value="Retrovirus-related Pol polyprotein from transposon 17.6-like Protein"/>
    <property type="match status" value="1"/>
</dbReference>
<keyword evidence="12" id="KW-1185">Reference proteome</keyword>
<keyword evidence="3" id="KW-0548">Nucleotidyltransferase</keyword>
<evidence type="ECO:0000256" key="1">
    <source>
        <dbReference type="ARBA" id="ARBA00022670"/>
    </source>
</evidence>
<evidence type="ECO:0000259" key="10">
    <source>
        <dbReference type="PROSITE" id="PS50878"/>
    </source>
</evidence>